<dbReference type="GO" id="GO:0009055">
    <property type="term" value="F:electron transfer activity"/>
    <property type="evidence" value="ECO:0007669"/>
    <property type="project" value="UniProtKB-UniRule"/>
</dbReference>
<proteinExistence type="inferred from homology"/>
<accession>D9SWU3</accession>
<evidence type="ECO:0000256" key="1">
    <source>
        <dbReference type="ARBA" id="ARBA00006422"/>
    </source>
</evidence>
<feature type="binding site" evidence="11 12">
    <location>
        <begin position="70"/>
        <end position="71"/>
    </location>
    <ligand>
        <name>FAD</name>
        <dbReference type="ChEBI" id="CHEBI:57692"/>
    </ligand>
</feature>
<comment type="pathway">
    <text evidence="11">Pyrimidine metabolism; UMP biosynthesis via de novo pathway; orotate from (S)-dihydroorotate (NAD(+) route): step 1/1.</text>
</comment>
<keyword evidence="8 11" id="KW-0249">Electron transport</keyword>
<evidence type="ECO:0000259" key="14">
    <source>
        <dbReference type="PROSITE" id="PS51384"/>
    </source>
</evidence>
<dbReference type="AlphaFoldDB" id="D9SWU3"/>
<dbReference type="NCBIfam" id="NF000798">
    <property type="entry name" value="PRK00054.1-3"/>
    <property type="match status" value="1"/>
</dbReference>
<dbReference type="InterPro" id="IPR012165">
    <property type="entry name" value="Cyt_c3_hydrogenase_gsu"/>
</dbReference>
<dbReference type="PIRSF" id="PIRSF006816">
    <property type="entry name" value="Cyc3_hyd_g"/>
    <property type="match status" value="1"/>
</dbReference>
<dbReference type="GO" id="GO:0046872">
    <property type="term" value="F:metal ion binding"/>
    <property type="evidence" value="ECO:0007669"/>
    <property type="project" value="UniProtKB-KW"/>
</dbReference>
<dbReference type="InterPro" id="IPR037117">
    <property type="entry name" value="Dihydroorotate_DH_ele_sf"/>
</dbReference>
<dbReference type="GO" id="GO:0016491">
    <property type="term" value="F:oxidoreductase activity"/>
    <property type="evidence" value="ECO:0007669"/>
    <property type="project" value="InterPro"/>
</dbReference>
<dbReference type="InterPro" id="IPR017938">
    <property type="entry name" value="Riboflavin_synthase-like_b-brl"/>
</dbReference>
<feature type="binding site" evidence="11 13">
    <location>
        <position position="229"/>
    </location>
    <ligand>
        <name>[2Fe-2S] cluster</name>
        <dbReference type="ChEBI" id="CHEBI:190135"/>
    </ligand>
</feature>
<feature type="domain" description="FAD-binding FR-type" evidence="14">
    <location>
        <begin position="1"/>
        <end position="95"/>
    </location>
</feature>
<evidence type="ECO:0000256" key="9">
    <source>
        <dbReference type="ARBA" id="ARBA00023004"/>
    </source>
</evidence>
<evidence type="ECO:0000256" key="10">
    <source>
        <dbReference type="ARBA" id="ARBA00023014"/>
    </source>
</evidence>
<evidence type="ECO:0000256" key="12">
    <source>
        <dbReference type="PIRSR" id="PIRSR006816-1"/>
    </source>
</evidence>
<evidence type="ECO:0000256" key="4">
    <source>
        <dbReference type="ARBA" id="ARBA00022714"/>
    </source>
</evidence>
<keyword evidence="5 11" id="KW-0479">Metal-binding</keyword>
<keyword evidence="6 11" id="KW-0274">FAD</keyword>
<feature type="binding site" evidence="11 12">
    <location>
        <begin position="63"/>
        <end position="65"/>
    </location>
    <ligand>
        <name>FAD</name>
        <dbReference type="ChEBI" id="CHEBI:57692"/>
    </ligand>
</feature>
<evidence type="ECO:0000256" key="13">
    <source>
        <dbReference type="PIRSR" id="PIRSR006816-2"/>
    </source>
</evidence>
<dbReference type="PANTHER" id="PTHR43513:SF3">
    <property type="entry name" value="DIHYDROOROTATE DEHYDROGENASE B (NAD(+)), ELECTRON TRANSFER SUBUNIT-RELATED"/>
    <property type="match status" value="1"/>
</dbReference>
<comment type="subunit">
    <text evidence="11">Heterotetramer of 2 PyrK and 2 PyrD type B subunits.</text>
</comment>
<dbReference type="KEGG" id="ccb:Clocel_1556"/>
<dbReference type="HAMAP" id="MF_01211">
    <property type="entry name" value="DHODB_Fe_S_bind"/>
    <property type="match status" value="1"/>
</dbReference>
<name>D9SWU3_CLOC7</name>
<dbReference type="Gene3D" id="2.10.240.10">
    <property type="entry name" value="Dihydroorotate dehydrogenase, electron transfer subunit"/>
    <property type="match status" value="1"/>
</dbReference>
<evidence type="ECO:0000256" key="6">
    <source>
        <dbReference type="ARBA" id="ARBA00022827"/>
    </source>
</evidence>
<comment type="cofactor">
    <cofactor evidence="13">
        <name>[2Fe-2S] cluster</name>
        <dbReference type="ChEBI" id="CHEBI:190135"/>
    </cofactor>
    <text evidence="13">Binds 1 [2Fe-2S] cluster per subunit.</text>
</comment>
<evidence type="ECO:0000256" key="5">
    <source>
        <dbReference type="ARBA" id="ARBA00022723"/>
    </source>
</evidence>
<keyword evidence="4 11" id="KW-0001">2Fe-2S</keyword>
<dbReference type="Gene3D" id="2.40.30.10">
    <property type="entry name" value="Translation factors"/>
    <property type="match status" value="1"/>
</dbReference>
<keyword evidence="3 11" id="KW-0285">Flavoprotein</keyword>
<gene>
    <name evidence="11" type="primary">pyrK</name>
    <name evidence="15" type="ordered locus">Clocel_1556</name>
</gene>
<evidence type="ECO:0000256" key="2">
    <source>
        <dbReference type="ARBA" id="ARBA00022448"/>
    </source>
</evidence>
<dbReference type="GO" id="GO:0050660">
    <property type="term" value="F:flavin adenine dinucleotide binding"/>
    <property type="evidence" value="ECO:0007669"/>
    <property type="project" value="InterPro"/>
</dbReference>
<dbReference type="PROSITE" id="PS51384">
    <property type="entry name" value="FAD_FR"/>
    <property type="match status" value="1"/>
</dbReference>
<dbReference type="EMBL" id="CP002160">
    <property type="protein sequence ID" value="ADL51304.1"/>
    <property type="molecule type" value="Genomic_DNA"/>
</dbReference>
<dbReference type="SUPFAM" id="SSF63380">
    <property type="entry name" value="Riboflavin synthase domain-like"/>
    <property type="match status" value="1"/>
</dbReference>
<dbReference type="OrthoDB" id="9789468at2"/>
<evidence type="ECO:0000256" key="11">
    <source>
        <dbReference type="HAMAP-Rule" id="MF_01211"/>
    </source>
</evidence>
<dbReference type="InterPro" id="IPR023455">
    <property type="entry name" value="Dihydroorotate_DHASE_ETsu"/>
</dbReference>
<comment type="cofactor">
    <cofactor evidence="11 12">
        <name>FAD</name>
        <dbReference type="ChEBI" id="CHEBI:57692"/>
    </cofactor>
    <text evidence="11 12">Binds 1 FAD per subunit.</text>
</comment>
<dbReference type="InterPro" id="IPR017927">
    <property type="entry name" value="FAD-bd_FR_type"/>
</dbReference>
<comment type="cofactor">
    <cofactor evidence="11">
        <name>[2Fe-2S] cluster</name>
        <dbReference type="ChEBI" id="CHEBI:190135"/>
    </cofactor>
    <text evidence="11">Binds 1 [2Fe-2S] cluster per subunit.</text>
</comment>
<dbReference type="GO" id="GO:0051537">
    <property type="term" value="F:2 iron, 2 sulfur cluster binding"/>
    <property type="evidence" value="ECO:0007669"/>
    <property type="project" value="UniProtKB-KW"/>
</dbReference>
<keyword evidence="10 11" id="KW-0411">Iron-sulfur</keyword>
<evidence type="ECO:0000313" key="16">
    <source>
        <dbReference type="Proteomes" id="UP000002730"/>
    </source>
</evidence>
<comment type="function">
    <text evidence="11">Responsible for channeling the electrons from the oxidation of dihydroorotate from the FMN redox center in the PyrD type B subunit to the ultimate electron acceptor NAD(+).</text>
</comment>
<feature type="binding site" evidence="12">
    <location>
        <begin position="48"/>
        <end position="51"/>
    </location>
    <ligand>
        <name>FAD</name>
        <dbReference type="ChEBI" id="CHEBI:57692"/>
    </ligand>
</feature>
<sequence length="244" mass="26598">MKETIEQVYENLKVAEGVYKLTVKGSFHVKPGQFYMLKKKNSSVLLPRAISVCDVDDEKITFLYQLVGEGTKELTALRPGDSMQLVGPLGNGFDANEIKGKVALVAGGIGLAPMIYLSKSLSHCEVDLYAGFRNESYYIDKVGKNVKNIYISTESGAEGHKGYVTDILKPEEYDLVLCCGPEIMMFKTAKMAMDKGTAVKVSMENKMACGVGACLVCTCKTKDGNKRTCKDGPVFSGEELELNA</sequence>
<dbReference type="CDD" id="cd06218">
    <property type="entry name" value="DHOD_e_trans"/>
    <property type="match status" value="1"/>
</dbReference>
<evidence type="ECO:0000256" key="8">
    <source>
        <dbReference type="ARBA" id="ARBA00022982"/>
    </source>
</evidence>
<keyword evidence="16" id="KW-1185">Reference proteome</keyword>
<feature type="binding site" evidence="11 13">
    <location>
        <position position="214"/>
    </location>
    <ligand>
        <name>[2Fe-2S] cluster</name>
        <dbReference type="ChEBI" id="CHEBI:190135"/>
    </ligand>
</feature>
<evidence type="ECO:0000313" key="15">
    <source>
        <dbReference type="EMBL" id="ADL51304.1"/>
    </source>
</evidence>
<evidence type="ECO:0000256" key="7">
    <source>
        <dbReference type="ARBA" id="ARBA00022975"/>
    </source>
</evidence>
<dbReference type="STRING" id="573061.Clocel_1556"/>
<dbReference type="Proteomes" id="UP000002730">
    <property type="component" value="Chromosome"/>
</dbReference>
<dbReference type="SUPFAM" id="SSF52343">
    <property type="entry name" value="Ferredoxin reductase-like, C-terminal NADP-linked domain"/>
    <property type="match status" value="1"/>
</dbReference>
<dbReference type="InterPro" id="IPR039261">
    <property type="entry name" value="FNR_nucleotide-bd"/>
</dbReference>
<organism evidence="15 16">
    <name type="scientific">Clostridium cellulovorans (strain ATCC 35296 / DSM 3052 / OCM 3 / 743B)</name>
    <dbReference type="NCBI Taxonomy" id="573061"/>
    <lineage>
        <taxon>Bacteria</taxon>
        <taxon>Bacillati</taxon>
        <taxon>Bacillota</taxon>
        <taxon>Clostridia</taxon>
        <taxon>Eubacteriales</taxon>
        <taxon>Clostridiaceae</taxon>
        <taxon>Clostridium</taxon>
    </lineage>
</organism>
<dbReference type="RefSeq" id="WP_010077489.1">
    <property type="nucleotide sequence ID" value="NC_014393.1"/>
</dbReference>
<reference evidence="15 16" key="1">
    <citation type="submission" date="2010-08" db="EMBL/GenBank/DDBJ databases">
        <title>Complete sequence of Clostridium cellulovorans 743B.</title>
        <authorList>
            <consortium name="US DOE Joint Genome Institute"/>
            <person name="Lucas S."/>
            <person name="Copeland A."/>
            <person name="Lapidus A."/>
            <person name="Cheng J.-F."/>
            <person name="Bruce D."/>
            <person name="Goodwin L."/>
            <person name="Pitluck S."/>
            <person name="Chertkov O."/>
            <person name="Detter J.C."/>
            <person name="Han C."/>
            <person name="Tapia R."/>
            <person name="Land M."/>
            <person name="Hauser L."/>
            <person name="Chang Y.-J."/>
            <person name="Jeffries C."/>
            <person name="Kyrpides N."/>
            <person name="Ivanova N."/>
            <person name="Mikhailova N."/>
            <person name="Hemme C.L."/>
            <person name="Woyke T."/>
        </authorList>
    </citation>
    <scope>NUCLEOTIDE SEQUENCE [LARGE SCALE GENOMIC DNA]</scope>
    <source>
        <strain evidence="16">ATCC 35296 / DSM 3052 / OCM 3 / 743B</strain>
    </source>
</reference>
<dbReference type="PANTHER" id="PTHR43513">
    <property type="entry name" value="DIHYDROOROTATE DEHYDROGENASE B (NAD(+)), ELECTRON TRANSFER SUBUNIT"/>
    <property type="match status" value="1"/>
</dbReference>
<feature type="binding site" evidence="11 13">
    <location>
        <position position="217"/>
    </location>
    <ligand>
        <name>[2Fe-2S] cluster</name>
        <dbReference type="ChEBI" id="CHEBI:190135"/>
    </ligand>
</feature>
<dbReference type="Gene3D" id="3.40.50.80">
    <property type="entry name" value="Nucleotide-binding domain of ferredoxin-NADP reductase (FNR) module"/>
    <property type="match status" value="1"/>
</dbReference>
<dbReference type="InterPro" id="IPR019480">
    <property type="entry name" value="Dihydroorotate_DH_Fe-S-bd"/>
</dbReference>
<comment type="caution">
    <text evidence="11">Lacks conserved residue(s) required for the propagation of feature annotation.</text>
</comment>
<feature type="binding site" evidence="11 13">
    <location>
        <position position="209"/>
    </location>
    <ligand>
        <name>[2Fe-2S] cluster</name>
        <dbReference type="ChEBI" id="CHEBI:190135"/>
    </ligand>
</feature>
<dbReference type="Pfam" id="PF10418">
    <property type="entry name" value="DHODB_Fe-S_bind"/>
    <property type="match status" value="1"/>
</dbReference>
<dbReference type="UniPathway" id="UPA00070">
    <property type="reaction ID" value="UER00945"/>
</dbReference>
<dbReference type="InterPro" id="IPR050353">
    <property type="entry name" value="PyrK_electron_transfer"/>
</dbReference>
<comment type="similarity">
    <text evidence="1 11">Belongs to the PyrK family.</text>
</comment>
<keyword evidence="2 11" id="KW-0813">Transport</keyword>
<keyword evidence="7 11" id="KW-0665">Pyrimidine biosynthesis</keyword>
<evidence type="ECO:0000256" key="3">
    <source>
        <dbReference type="ARBA" id="ARBA00022630"/>
    </source>
</evidence>
<dbReference type="HOGENOM" id="CLU_003827_1_2_9"/>
<dbReference type="GO" id="GO:0044205">
    <property type="term" value="P:'de novo' UMP biosynthetic process"/>
    <property type="evidence" value="ECO:0007669"/>
    <property type="project" value="UniProtKB-UniRule"/>
</dbReference>
<dbReference type="eggNOG" id="COG0543">
    <property type="taxonomic scope" value="Bacteria"/>
</dbReference>
<protein>
    <recommendedName>
        <fullName evidence="11">Dihydroorotate dehydrogenase B (NAD(+)), electron transfer subunit</fullName>
    </recommendedName>
    <alternativeName>
        <fullName evidence="11">Dihydroorotate oxidase B, electron transfer subunit</fullName>
    </alternativeName>
</protein>
<keyword evidence="9 11" id="KW-0408">Iron</keyword>